<evidence type="ECO:0000256" key="11">
    <source>
        <dbReference type="PIRSR" id="PIRSR018427-1"/>
    </source>
</evidence>
<reference evidence="13 14" key="1">
    <citation type="submission" date="2012-12" db="EMBL/GenBank/DDBJ databases">
        <title>Whole genome shotgun sequence of Gordonia aichiensis NBRC 108223.</title>
        <authorList>
            <person name="Isaki-Nakamura S."/>
            <person name="Hosoyama A."/>
            <person name="Tsuchikane K."/>
            <person name="Ando Y."/>
            <person name="Baba S."/>
            <person name="Ohji S."/>
            <person name="Hamada M."/>
            <person name="Tamura T."/>
            <person name="Yamazoe A."/>
            <person name="Yamazaki S."/>
            <person name="Fujita N."/>
        </authorList>
    </citation>
    <scope>NUCLEOTIDE SEQUENCE [LARGE SCALE GENOMIC DNA]</scope>
    <source>
        <strain evidence="13 14">NBRC 108223</strain>
    </source>
</reference>
<dbReference type="EC" id="5.3.3.2" evidence="3 10"/>
<keyword evidence="9 10" id="KW-0413">Isomerase</keyword>
<gene>
    <name evidence="10 13" type="primary">idi</name>
    <name evidence="13" type="ORF">GOACH_19_00770</name>
</gene>
<dbReference type="InterPro" id="IPR000086">
    <property type="entry name" value="NUDIX_hydrolase_dom"/>
</dbReference>
<dbReference type="PROSITE" id="PS51462">
    <property type="entry name" value="NUDIX"/>
    <property type="match status" value="1"/>
</dbReference>
<keyword evidence="7 10" id="KW-0464">Manganese</keyword>
<dbReference type="GO" id="GO:0046872">
    <property type="term" value="F:metal ion binding"/>
    <property type="evidence" value="ECO:0007669"/>
    <property type="project" value="UniProtKB-KW"/>
</dbReference>
<protein>
    <recommendedName>
        <fullName evidence="3 10">Isopentenyl-diphosphate Delta-isomerase</fullName>
        <shortName evidence="10">IPP isomerase</shortName>
        <ecNumber evidence="3 10">5.3.3.2</ecNumber>
    </recommendedName>
    <alternativeName>
        <fullName evidence="10">IPP:DMAPP isomerase</fullName>
    </alternativeName>
    <alternativeName>
        <fullName evidence="10">Isopentenyl pyrophosphate isomerase</fullName>
    </alternativeName>
</protein>
<evidence type="ECO:0000256" key="4">
    <source>
        <dbReference type="ARBA" id="ARBA00022490"/>
    </source>
</evidence>
<feature type="domain" description="Nudix hydrolase" evidence="12">
    <location>
        <begin position="34"/>
        <end position="168"/>
    </location>
</feature>
<dbReference type="Proteomes" id="UP000010988">
    <property type="component" value="Unassembled WGS sequence"/>
</dbReference>
<keyword evidence="4 10" id="KW-0963">Cytoplasm</keyword>
<dbReference type="GO" id="GO:0005737">
    <property type="term" value="C:cytoplasm"/>
    <property type="evidence" value="ECO:0007669"/>
    <property type="project" value="UniProtKB-SubCell"/>
</dbReference>
<comment type="function">
    <text evidence="10">Catalyzes the 1,3-allylic rearrangement of the homoallylic substrate isopentenyl (IPP) to its highly electrophilic allylic isomer, dimethylallyl diphosphate (DMAPP).</text>
</comment>
<keyword evidence="8 10" id="KW-0414">Isoprene biosynthesis</keyword>
<evidence type="ECO:0000259" key="12">
    <source>
        <dbReference type="PROSITE" id="PS51462"/>
    </source>
</evidence>
<evidence type="ECO:0000256" key="7">
    <source>
        <dbReference type="ARBA" id="ARBA00023211"/>
    </source>
</evidence>
<dbReference type="eggNOG" id="COG1443">
    <property type="taxonomic scope" value="Bacteria"/>
</dbReference>
<dbReference type="InterPro" id="IPR056375">
    <property type="entry name" value="Idi_bact"/>
</dbReference>
<dbReference type="STRING" id="1220583.GOACH_19_00770"/>
<feature type="active site" evidence="10 11">
    <location>
        <position position="120"/>
    </location>
</feature>
<evidence type="ECO:0000256" key="1">
    <source>
        <dbReference type="ARBA" id="ARBA00004826"/>
    </source>
</evidence>
<feature type="binding site" evidence="10">
    <location>
        <position position="91"/>
    </location>
    <ligand>
        <name>Mg(2+)</name>
        <dbReference type="ChEBI" id="CHEBI:18420"/>
    </ligand>
</feature>
<dbReference type="PANTHER" id="PTHR10885:SF0">
    <property type="entry name" value="ISOPENTENYL-DIPHOSPHATE DELTA-ISOMERASE"/>
    <property type="match status" value="1"/>
</dbReference>
<dbReference type="InterPro" id="IPR011876">
    <property type="entry name" value="IsopentenylPP_isomerase_typ1"/>
</dbReference>
<dbReference type="SUPFAM" id="SSF55811">
    <property type="entry name" value="Nudix"/>
    <property type="match status" value="1"/>
</dbReference>
<sequence length="198" mass="21999">MKGSMVEDLVVLVDDDGRPRGTANRLTVHGPDTPLHFAFSCHLVDDRGRILMTRRALGKKTWPGVWTNSFCGHPRPGESPEQAIARYSQRELGIDVIDLRPVIPGFRYRAVDASGVVENEVCPVYAARPVGDLAPNPDEVMQHTWAEIDDIWEIARRTPWMLSPWFVDQIAELGPAVGAYARRVERAHHDAAAGEDVG</sequence>
<keyword evidence="14" id="KW-1185">Reference proteome</keyword>
<comment type="cofactor">
    <cofactor evidence="10">
        <name>Mn(2+)</name>
        <dbReference type="ChEBI" id="CHEBI:29035"/>
    </cofactor>
    <text evidence="10">Binds 1 Mn(2+) ion per subunit.</text>
</comment>
<name>L7KQ50_9ACTN</name>
<feature type="binding site" evidence="10">
    <location>
        <position position="120"/>
    </location>
    <ligand>
        <name>Mn(2+)</name>
        <dbReference type="ChEBI" id="CHEBI:29035"/>
    </ligand>
</feature>
<dbReference type="EMBL" id="BANR01000019">
    <property type="protein sequence ID" value="GAC50072.1"/>
    <property type="molecule type" value="Genomic_DNA"/>
</dbReference>
<dbReference type="NCBIfam" id="TIGR02150">
    <property type="entry name" value="IPP_isom_1"/>
    <property type="match status" value="1"/>
</dbReference>
<dbReference type="UniPathway" id="UPA00059">
    <property type="reaction ID" value="UER00104"/>
</dbReference>
<dbReference type="PIRSF" id="PIRSF018427">
    <property type="entry name" value="Isopntndiph_ism"/>
    <property type="match status" value="1"/>
</dbReference>
<evidence type="ECO:0000256" key="3">
    <source>
        <dbReference type="ARBA" id="ARBA00012057"/>
    </source>
</evidence>
<comment type="catalytic activity">
    <reaction evidence="10">
        <text>isopentenyl diphosphate = dimethylallyl diphosphate</text>
        <dbReference type="Rhea" id="RHEA:23284"/>
        <dbReference type="ChEBI" id="CHEBI:57623"/>
        <dbReference type="ChEBI" id="CHEBI:128769"/>
        <dbReference type="EC" id="5.3.3.2"/>
    </reaction>
</comment>
<organism evidence="13 14">
    <name type="scientific">Gordonia aichiensis NBRC 108223</name>
    <dbReference type="NCBI Taxonomy" id="1220583"/>
    <lineage>
        <taxon>Bacteria</taxon>
        <taxon>Bacillati</taxon>
        <taxon>Actinomycetota</taxon>
        <taxon>Actinomycetes</taxon>
        <taxon>Mycobacteriales</taxon>
        <taxon>Gordoniaceae</taxon>
        <taxon>Gordonia</taxon>
    </lineage>
</organism>
<dbReference type="OrthoDB" id="9809458at2"/>
<comment type="cofactor">
    <cofactor evidence="10">
        <name>Mg(2+)</name>
        <dbReference type="ChEBI" id="CHEBI:18420"/>
    </cofactor>
    <text evidence="10">Binds 1 Mg(2+) ion per subunit. The magnesium ion binds only when substrate is bound.</text>
</comment>
<dbReference type="NCBIfam" id="NF002995">
    <property type="entry name" value="PRK03759.1"/>
    <property type="match status" value="1"/>
</dbReference>
<dbReference type="GO" id="GO:0008299">
    <property type="term" value="P:isoprenoid biosynthetic process"/>
    <property type="evidence" value="ECO:0007669"/>
    <property type="project" value="UniProtKB-UniRule"/>
</dbReference>
<dbReference type="AlphaFoldDB" id="L7KQ50"/>
<dbReference type="CDD" id="cd02885">
    <property type="entry name" value="NUDIX_IPP_Isomerase"/>
    <property type="match status" value="1"/>
</dbReference>
<evidence type="ECO:0000256" key="8">
    <source>
        <dbReference type="ARBA" id="ARBA00023229"/>
    </source>
</evidence>
<evidence type="ECO:0000313" key="13">
    <source>
        <dbReference type="EMBL" id="GAC50072.1"/>
    </source>
</evidence>
<dbReference type="PANTHER" id="PTHR10885">
    <property type="entry name" value="ISOPENTENYL-DIPHOSPHATE DELTA-ISOMERASE"/>
    <property type="match status" value="1"/>
</dbReference>
<dbReference type="HAMAP" id="MF_00202">
    <property type="entry name" value="Idi"/>
    <property type="match status" value="1"/>
</dbReference>
<comment type="pathway">
    <text evidence="1 10">Isoprenoid biosynthesis; dimethylallyl diphosphate biosynthesis; dimethylallyl diphosphate from isopentenyl diphosphate: step 1/1.</text>
</comment>
<evidence type="ECO:0000313" key="14">
    <source>
        <dbReference type="Proteomes" id="UP000010988"/>
    </source>
</evidence>
<comment type="similarity">
    <text evidence="2 10">Belongs to the IPP isomerase type 1 family.</text>
</comment>
<dbReference type="Gene3D" id="3.90.79.10">
    <property type="entry name" value="Nucleoside Triphosphate Pyrophosphohydrolase"/>
    <property type="match status" value="1"/>
</dbReference>
<dbReference type="FunFam" id="3.90.79.10:FF:000009">
    <property type="entry name" value="Isopentenyl-diphosphate Delta-isomerase"/>
    <property type="match status" value="1"/>
</dbReference>
<keyword evidence="5 10" id="KW-0479">Metal-binding</keyword>
<evidence type="ECO:0000256" key="9">
    <source>
        <dbReference type="ARBA" id="ARBA00023235"/>
    </source>
</evidence>
<comment type="caution">
    <text evidence="13">The sequence shown here is derived from an EMBL/GenBank/DDBJ whole genome shotgun (WGS) entry which is preliminary data.</text>
</comment>
<comment type="subcellular location">
    <subcellularLocation>
        <location evidence="10">Cytoplasm</location>
    </subcellularLocation>
</comment>
<evidence type="ECO:0000256" key="5">
    <source>
        <dbReference type="ARBA" id="ARBA00022723"/>
    </source>
</evidence>
<dbReference type="GO" id="GO:0050992">
    <property type="term" value="P:dimethylallyl diphosphate biosynthetic process"/>
    <property type="evidence" value="ECO:0007669"/>
    <property type="project" value="UniProtKB-UniRule"/>
</dbReference>
<evidence type="ECO:0000256" key="10">
    <source>
        <dbReference type="HAMAP-Rule" id="MF_00202"/>
    </source>
</evidence>
<feature type="binding site" evidence="10">
    <location>
        <position position="118"/>
    </location>
    <ligand>
        <name>Mn(2+)</name>
        <dbReference type="ChEBI" id="CHEBI:29035"/>
    </ligand>
</feature>
<evidence type="ECO:0000256" key="2">
    <source>
        <dbReference type="ARBA" id="ARBA00007579"/>
    </source>
</evidence>
<feature type="binding site" evidence="10">
    <location>
        <position position="73"/>
    </location>
    <ligand>
        <name>Mn(2+)</name>
        <dbReference type="ChEBI" id="CHEBI:29035"/>
    </ligand>
</feature>
<dbReference type="GO" id="GO:0004452">
    <property type="term" value="F:isopentenyl-diphosphate delta-isomerase activity"/>
    <property type="evidence" value="ECO:0007669"/>
    <property type="project" value="UniProtKB-UniRule"/>
</dbReference>
<feature type="active site" evidence="10 11">
    <location>
        <position position="71"/>
    </location>
</feature>
<feature type="binding site" evidence="10">
    <location>
        <position position="29"/>
    </location>
    <ligand>
        <name>Mn(2+)</name>
        <dbReference type="ChEBI" id="CHEBI:29035"/>
    </ligand>
</feature>
<feature type="binding site" evidence="10">
    <location>
        <position position="36"/>
    </location>
    <ligand>
        <name>Mn(2+)</name>
        <dbReference type="ChEBI" id="CHEBI:29035"/>
    </ligand>
</feature>
<keyword evidence="6 10" id="KW-0460">Magnesium</keyword>
<dbReference type="Pfam" id="PF00293">
    <property type="entry name" value="NUDIX"/>
    <property type="match status" value="1"/>
</dbReference>
<proteinExistence type="inferred from homology"/>
<accession>L7KQ50</accession>
<evidence type="ECO:0000256" key="6">
    <source>
        <dbReference type="ARBA" id="ARBA00022842"/>
    </source>
</evidence>
<dbReference type="InterPro" id="IPR015797">
    <property type="entry name" value="NUDIX_hydrolase-like_dom_sf"/>
</dbReference>